<dbReference type="Proteomes" id="UP000183656">
    <property type="component" value="Unassembled WGS sequence"/>
</dbReference>
<accession>A0A1I7HKJ1</accession>
<reference evidence="1 2" key="1">
    <citation type="submission" date="2016-10" db="EMBL/GenBank/DDBJ databases">
        <authorList>
            <person name="de Groot N.N."/>
        </authorList>
    </citation>
    <scope>NUCLEOTIDE SEQUENCE [LARGE SCALE GENOMIC DNA]</scope>
    <source>
        <strain evidence="1 2">R-24608</strain>
    </source>
</reference>
<evidence type="ECO:0000313" key="2">
    <source>
        <dbReference type="Proteomes" id="UP000183656"/>
    </source>
</evidence>
<proteinExistence type="predicted"/>
<sequence length="77" mass="8472">MQAQPMRPAWTWRAVDSSSHCQKKAPQALNLQGFFRQKAGGLPQANTPAVSCMRADTSPKWCSVSPQVISSWVSVLK</sequence>
<organism evidence="1 2">
    <name type="scientific">Paenacidovorax caeni</name>
    <dbReference type="NCBI Taxonomy" id="343013"/>
    <lineage>
        <taxon>Bacteria</taxon>
        <taxon>Pseudomonadati</taxon>
        <taxon>Pseudomonadota</taxon>
        <taxon>Betaproteobacteria</taxon>
        <taxon>Burkholderiales</taxon>
        <taxon>Comamonadaceae</taxon>
        <taxon>Paenacidovorax</taxon>
    </lineage>
</organism>
<dbReference type="EMBL" id="FPBX01000011">
    <property type="protein sequence ID" value="SFU61223.1"/>
    <property type="molecule type" value="Genomic_DNA"/>
</dbReference>
<dbReference type="AlphaFoldDB" id="A0A1I7HKJ1"/>
<keyword evidence="2" id="KW-1185">Reference proteome</keyword>
<evidence type="ECO:0000313" key="1">
    <source>
        <dbReference type="EMBL" id="SFU61223.1"/>
    </source>
</evidence>
<protein>
    <submittedName>
        <fullName evidence="1">Uncharacterized protein</fullName>
    </submittedName>
</protein>
<gene>
    <name evidence="1" type="ORF">SAMN04489707_101124</name>
</gene>
<name>A0A1I7HKJ1_9BURK</name>